<evidence type="ECO:0000256" key="1">
    <source>
        <dbReference type="SAM" id="Phobius"/>
    </source>
</evidence>
<dbReference type="KEGG" id="dmp:FAK_12660"/>
<reference evidence="3" key="1">
    <citation type="journal article" date="2023" name="Arch. Microbiol.">
        <title>Desulfoferula mesophilus gen. nov. sp. nov., a mesophilic sulfate-reducing bacterium isolated from a brackish lake sediment.</title>
        <authorList>
            <person name="Watanabe T."/>
            <person name="Yabe T."/>
            <person name="Tsuji J.M."/>
            <person name="Fukui M."/>
        </authorList>
    </citation>
    <scope>NUCLEOTIDE SEQUENCE [LARGE SCALE GENOMIC DNA]</scope>
    <source>
        <strain evidence="3">12FAK</strain>
    </source>
</reference>
<organism evidence="2 3">
    <name type="scientific">Desulfoferula mesophila</name>
    <dbReference type="NCBI Taxonomy" id="3058419"/>
    <lineage>
        <taxon>Bacteria</taxon>
        <taxon>Pseudomonadati</taxon>
        <taxon>Thermodesulfobacteriota</taxon>
        <taxon>Desulfarculia</taxon>
        <taxon>Desulfarculales</taxon>
        <taxon>Desulfarculaceae</taxon>
        <taxon>Desulfoferula</taxon>
    </lineage>
</organism>
<dbReference type="EMBL" id="AP028679">
    <property type="protein sequence ID" value="BEQ14200.1"/>
    <property type="molecule type" value="Genomic_DNA"/>
</dbReference>
<protein>
    <recommendedName>
        <fullName evidence="4">ResB-like domain-containing protein</fullName>
    </recommendedName>
</protein>
<dbReference type="Proteomes" id="UP001366166">
    <property type="component" value="Chromosome"/>
</dbReference>
<keyword evidence="1" id="KW-0472">Membrane</keyword>
<keyword evidence="1" id="KW-0812">Transmembrane</keyword>
<evidence type="ECO:0008006" key="4">
    <source>
        <dbReference type="Google" id="ProtNLM"/>
    </source>
</evidence>
<proteinExistence type="predicted"/>
<feature type="transmembrane region" description="Helical" evidence="1">
    <location>
        <begin position="59"/>
        <end position="86"/>
    </location>
</feature>
<gene>
    <name evidence="2" type="ORF">FAK_12660</name>
</gene>
<evidence type="ECO:0000313" key="3">
    <source>
        <dbReference type="Proteomes" id="UP001366166"/>
    </source>
</evidence>
<feature type="transmembrane region" description="Helical" evidence="1">
    <location>
        <begin position="240"/>
        <end position="260"/>
    </location>
</feature>
<dbReference type="RefSeq" id="WP_338605917.1">
    <property type="nucleotide sequence ID" value="NZ_AP028679.1"/>
</dbReference>
<feature type="transmembrane region" description="Helical" evidence="1">
    <location>
        <begin position="98"/>
        <end position="116"/>
    </location>
</feature>
<name>A0AAU9EQQ7_9BACT</name>
<evidence type="ECO:0000313" key="2">
    <source>
        <dbReference type="EMBL" id="BEQ14200.1"/>
    </source>
</evidence>
<keyword evidence="3" id="KW-1185">Reference proteome</keyword>
<accession>A0AAU9EQQ7</accession>
<dbReference type="AlphaFoldDB" id="A0AAU9EQQ7"/>
<sequence length="277" mass="30503">MERLSSLKFTLGSLGALMIWLGLGVFIGQPKLLAAAFFDMNRMLILDWLLGPAWEHPLAPLWFLGLCLGVGVMLLNLGCCTFTRLLPRLRAGNALRGWLLTLVHLVMLVVLLGHGAEMALGHKQEELRMLPGQTLELPGGLKLHLESVRFLSDTSVINLPYREARWTWTSTNFKPRENWAQVVISREGKVLRQGDLKILQPMDIEGLRLTLAGFYSPEDGAKPAKVGVRLALVKNPMTTLFFVAYGAWVVLYAALAVLTWRGGPANGAARPAQATAV</sequence>
<keyword evidence="1" id="KW-1133">Transmembrane helix</keyword>